<dbReference type="SUPFAM" id="SSF53474">
    <property type="entry name" value="alpha/beta-Hydrolases"/>
    <property type="match status" value="1"/>
</dbReference>
<dbReference type="AlphaFoldDB" id="G7ZAS4"/>
<keyword evidence="1" id="KW-0614">Plasmid</keyword>
<dbReference type="InterPro" id="IPR029058">
    <property type="entry name" value="AB_hydrolase_fold"/>
</dbReference>
<protein>
    <recommendedName>
        <fullName evidence="3">Alpha/beta hydrolase</fullName>
    </recommendedName>
</protein>
<organism evidence="1 2">
    <name type="scientific">Azospirillum lipoferum (strain 4B)</name>
    <dbReference type="NCBI Taxonomy" id="862719"/>
    <lineage>
        <taxon>Bacteria</taxon>
        <taxon>Pseudomonadati</taxon>
        <taxon>Pseudomonadota</taxon>
        <taxon>Alphaproteobacteria</taxon>
        <taxon>Rhodospirillales</taxon>
        <taxon>Azospirillaceae</taxon>
        <taxon>Azospirillum</taxon>
    </lineage>
</organism>
<dbReference type="HOGENOM" id="CLU_899095_0_0_5"/>
<dbReference type="Gene3D" id="3.40.50.1820">
    <property type="entry name" value="alpha/beta hydrolase"/>
    <property type="match status" value="1"/>
</dbReference>
<evidence type="ECO:0000313" key="1">
    <source>
        <dbReference type="EMBL" id="CBS88971.1"/>
    </source>
</evidence>
<proteinExistence type="predicted"/>
<dbReference type="Proteomes" id="UP000005667">
    <property type="component" value="Plasmid AZO_p1"/>
</dbReference>
<dbReference type="KEGG" id="ali:AZOLI_p10760"/>
<reference evidence="2" key="1">
    <citation type="journal article" date="2011" name="PLoS Genet.">
        <title>Azospirillum genomes reveal transition of bacteria from aquatic to terrestrial environments.</title>
        <authorList>
            <person name="Wisniewski-Dye F."/>
            <person name="Borziak K."/>
            <person name="Khalsa-Moyers G."/>
            <person name="Alexandre G."/>
            <person name="Sukharnikov L.O."/>
            <person name="Wuichet K."/>
            <person name="Hurst G.B."/>
            <person name="McDonald W.H."/>
            <person name="Robertson J.S."/>
            <person name="Barbe V."/>
            <person name="Calteau A."/>
            <person name="Rouy Z."/>
            <person name="Mangenot S."/>
            <person name="Prigent-Combaret C."/>
            <person name="Normand P."/>
            <person name="Boyer M."/>
            <person name="Siguier P."/>
            <person name="Dessaux Y."/>
            <person name="Elmerich C."/>
            <person name="Condemine G."/>
            <person name="Krishnen G."/>
            <person name="Kennedy I."/>
            <person name="Paterson A.H."/>
            <person name="Gonzalez V."/>
            <person name="Mavingui P."/>
            <person name="Zhulin I.B."/>
        </authorList>
    </citation>
    <scope>NUCLEOTIDE SEQUENCE [LARGE SCALE GENOMIC DNA]</scope>
    <source>
        <strain evidence="2">4B</strain>
    </source>
</reference>
<dbReference type="EMBL" id="FQ311869">
    <property type="protein sequence ID" value="CBS88971.1"/>
    <property type="molecule type" value="Genomic_DNA"/>
</dbReference>
<keyword evidence="2" id="KW-1185">Reference proteome</keyword>
<sequence>MATDIPAWIHASNQPPAGSLTTLADPAAGSEQRLNACQSLIQNGVIHWTLPHAEALCRIPEVAERAEQLVALCRILWDCDLTAPAAIPATLARDPAAGNYWMVPAGSTTTLLAFTGRARRLSVSVYLMQRILEPFGVNVIYLFDPADSFYIGGIGGRWTGLEATVELLRQLCEGFGTRKLYCIGQSTGGYGALRYGLDLGAEAVLAFSPMIWQVMRPRPMARISQLLGRPVDAEEVDLRHLYADRARRPRARIVCGGDNAGDLRSAEMLAGLPGVERHILPGVRDHAVITTLLQSGHLRRMIGEFLGAE</sequence>
<evidence type="ECO:0008006" key="3">
    <source>
        <dbReference type="Google" id="ProtNLM"/>
    </source>
</evidence>
<dbReference type="RefSeq" id="WP_014188424.1">
    <property type="nucleotide sequence ID" value="NC_016585.1"/>
</dbReference>
<name>G7ZAS4_AZOL4</name>
<geneLocation type="plasmid" evidence="1 2">
    <name>AZO_p1</name>
</geneLocation>
<dbReference type="OrthoDB" id="7841084at2"/>
<evidence type="ECO:0000313" key="2">
    <source>
        <dbReference type="Proteomes" id="UP000005667"/>
    </source>
</evidence>
<gene>
    <name evidence="1" type="ordered locus">AZOLI_p10760</name>
</gene>
<accession>G7ZAS4</accession>